<evidence type="ECO:0000256" key="5">
    <source>
        <dbReference type="ARBA" id="ARBA00023040"/>
    </source>
</evidence>
<evidence type="ECO:0000256" key="11">
    <source>
        <dbReference type="SAM" id="MobiDB-lite"/>
    </source>
</evidence>
<proteinExistence type="inferred from homology"/>
<feature type="transmembrane region" description="Helical" evidence="10">
    <location>
        <begin position="85"/>
        <end position="105"/>
    </location>
</feature>
<evidence type="ECO:0000256" key="10">
    <source>
        <dbReference type="RuleBase" id="RU046427"/>
    </source>
</evidence>
<dbReference type="PRINTS" id="PR00237">
    <property type="entry name" value="GPCRRHODOPSN"/>
</dbReference>
<keyword evidence="3 10" id="KW-0812">Transmembrane</keyword>
<comment type="subcellular location">
    <subcellularLocation>
        <location evidence="1 10">Cell membrane</location>
        <topology evidence="1 10">Multi-pass membrane protein</topology>
    </subcellularLocation>
</comment>
<evidence type="ECO:0000256" key="8">
    <source>
        <dbReference type="ARBA" id="ARBA00023180"/>
    </source>
</evidence>
<dbReference type="Gene3D" id="1.20.1070.10">
    <property type="entry name" value="Rhodopsin 7-helix transmembrane proteins"/>
    <property type="match status" value="1"/>
</dbReference>
<feature type="domain" description="G-protein coupled receptors family 1 profile" evidence="12">
    <location>
        <begin position="50"/>
        <end position="276"/>
    </location>
</feature>
<dbReference type="SUPFAM" id="SSF81321">
    <property type="entry name" value="Family A G protein-coupled receptor-like"/>
    <property type="match status" value="1"/>
</dbReference>
<keyword evidence="2" id="KW-1003">Cell membrane</keyword>
<feature type="transmembrane region" description="Helical" evidence="10">
    <location>
        <begin position="129"/>
        <end position="160"/>
    </location>
</feature>
<evidence type="ECO:0000256" key="2">
    <source>
        <dbReference type="ARBA" id="ARBA00022475"/>
    </source>
</evidence>
<dbReference type="InterPro" id="IPR000276">
    <property type="entry name" value="GPCR_Rhodpsn"/>
</dbReference>
<keyword evidence="9 10" id="KW-0807">Transducer</keyword>
<gene>
    <name evidence="14" type="primary">LOC115223665</name>
</gene>
<dbReference type="AlphaFoldDB" id="A0A7E6FNR2"/>
<protein>
    <submittedName>
        <fullName evidence="14">Cardioacceleratory peptide receptor-like</fullName>
    </submittedName>
</protein>
<dbReference type="InterPro" id="IPR017452">
    <property type="entry name" value="GPCR_Rhodpsn_7TM"/>
</dbReference>
<organism evidence="13 14">
    <name type="scientific">Octopus sinensis</name>
    <name type="common">East Asian common octopus</name>
    <dbReference type="NCBI Taxonomy" id="2607531"/>
    <lineage>
        <taxon>Eukaryota</taxon>
        <taxon>Metazoa</taxon>
        <taxon>Spiralia</taxon>
        <taxon>Lophotrochozoa</taxon>
        <taxon>Mollusca</taxon>
        <taxon>Cephalopoda</taxon>
        <taxon>Coleoidea</taxon>
        <taxon>Octopodiformes</taxon>
        <taxon>Octopoda</taxon>
        <taxon>Incirrata</taxon>
        <taxon>Octopodidae</taxon>
        <taxon>Octopus</taxon>
    </lineage>
</organism>
<feature type="compositionally biased region" description="Low complexity" evidence="11">
    <location>
        <begin position="197"/>
        <end position="207"/>
    </location>
</feature>
<evidence type="ECO:0000256" key="7">
    <source>
        <dbReference type="ARBA" id="ARBA00023170"/>
    </source>
</evidence>
<comment type="caution">
    <text evidence="10">Lacks conserved residue(s) required for the propagation of feature annotation.</text>
</comment>
<dbReference type="PROSITE" id="PS50262">
    <property type="entry name" value="G_PROTEIN_RECEP_F1_2"/>
    <property type="match status" value="1"/>
</dbReference>
<dbReference type="KEGG" id="osn:115223665"/>
<keyword evidence="4 10" id="KW-1133">Transmembrane helix</keyword>
<feature type="region of interest" description="Disordered" evidence="11">
    <location>
        <begin position="178"/>
        <end position="208"/>
    </location>
</feature>
<sequence>MGHAGMIGCISFHGARIESVTSAVQVLINPGTVATLISTHVFVYFPPQEVVVFASTYVLVSLSLDRLDAIARPLRFTGSGTRSRILVASAWGCAIIFSCPSLFLFKETTNPFDESIKLCYLDLTEPWHWMVYITLLAVALFIIPTIIIIICYTTIIYVIWNNGKMLLGMEGSNASDHSQKRWKHQTKTGSKHSHATSNSSNSSSSSSRGVIPKAKIKTIKMTFLIVLAFITCWSPYMIFCLLQVYGMIPNTHTMLAIATFFQSLAPLNSVANPIIYGIFNLCDCKNTRNAACCSEMICKCFYDRRARKTTTFRSVTSGYTTVVETNFTHREHLEQTASRRDSGVPYVKSAISETERKILLRNLNTIAPEKIKNRKSIRESKL</sequence>
<dbReference type="RefSeq" id="XP_036368517.1">
    <property type="nucleotide sequence ID" value="XM_036512624.1"/>
</dbReference>
<dbReference type="PANTHER" id="PTHR24224:SF6">
    <property type="entry name" value="CARDIOACCELERATORY PEPTIDE RECEPTOR-RELATED"/>
    <property type="match status" value="1"/>
</dbReference>
<keyword evidence="8 10" id="KW-0325">Glycoprotein</keyword>
<evidence type="ECO:0000313" key="14">
    <source>
        <dbReference type="RefSeq" id="XP_036368517.1"/>
    </source>
</evidence>
<accession>A0A7E6FNR2</accession>
<evidence type="ECO:0000256" key="6">
    <source>
        <dbReference type="ARBA" id="ARBA00023136"/>
    </source>
</evidence>
<keyword evidence="6 10" id="KW-0472">Membrane</keyword>
<dbReference type="GO" id="GO:0005886">
    <property type="term" value="C:plasma membrane"/>
    <property type="evidence" value="ECO:0007669"/>
    <property type="project" value="UniProtKB-SubCell"/>
</dbReference>
<dbReference type="InterPro" id="IPR052665">
    <property type="entry name" value="Neuropeptide-GPCR"/>
</dbReference>
<reference evidence="14" key="1">
    <citation type="submission" date="2025-08" db="UniProtKB">
        <authorList>
            <consortium name="RefSeq"/>
        </authorList>
    </citation>
    <scope>IDENTIFICATION</scope>
</reference>
<dbReference type="InterPro" id="IPR001817">
    <property type="entry name" value="Vasoprsn_rcpt"/>
</dbReference>
<feature type="compositionally biased region" description="Basic residues" evidence="11">
    <location>
        <begin position="180"/>
        <end position="194"/>
    </location>
</feature>
<feature type="transmembrane region" description="Helical" evidence="10">
    <location>
        <begin position="41"/>
        <end position="64"/>
    </location>
</feature>
<dbReference type="GO" id="GO:0008188">
    <property type="term" value="F:neuropeptide receptor activity"/>
    <property type="evidence" value="ECO:0007669"/>
    <property type="project" value="TreeGrafter"/>
</dbReference>
<feature type="transmembrane region" description="Helical" evidence="10">
    <location>
        <begin position="254"/>
        <end position="279"/>
    </location>
</feature>
<keyword evidence="7 10" id="KW-0675">Receptor</keyword>
<evidence type="ECO:0000256" key="3">
    <source>
        <dbReference type="ARBA" id="ARBA00022692"/>
    </source>
</evidence>
<keyword evidence="5 10" id="KW-0297">G-protein coupled receptor</keyword>
<evidence type="ECO:0000256" key="9">
    <source>
        <dbReference type="ARBA" id="ARBA00023224"/>
    </source>
</evidence>
<evidence type="ECO:0000259" key="12">
    <source>
        <dbReference type="PROSITE" id="PS50262"/>
    </source>
</evidence>
<dbReference type="Proteomes" id="UP000515154">
    <property type="component" value="Linkage group LG23"/>
</dbReference>
<evidence type="ECO:0000313" key="13">
    <source>
        <dbReference type="Proteomes" id="UP000515154"/>
    </source>
</evidence>
<comment type="similarity">
    <text evidence="10">Belongs to the G-protein coupled receptor 1 family. Vasopressin/oxytocin receptor subfamily.</text>
</comment>
<keyword evidence="13" id="KW-1185">Reference proteome</keyword>
<dbReference type="GO" id="GO:0005000">
    <property type="term" value="F:vasopressin receptor activity"/>
    <property type="evidence" value="ECO:0007669"/>
    <property type="project" value="InterPro"/>
</dbReference>
<feature type="transmembrane region" description="Helical" evidence="10">
    <location>
        <begin position="223"/>
        <end position="248"/>
    </location>
</feature>
<dbReference type="PANTHER" id="PTHR24224">
    <property type="entry name" value="CARDIOACCELERATORY PEPTIDE RECEPTOR-RELATED"/>
    <property type="match status" value="1"/>
</dbReference>
<evidence type="ECO:0000256" key="1">
    <source>
        <dbReference type="ARBA" id="ARBA00004651"/>
    </source>
</evidence>
<dbReference type="PRINTS" id="PR00896">
    <property type="entry name" value="VASOPRESSINR"/>
</dbReference>
<dbReference type="Pfam" id="PF00001">
    <property type="entry name" value="7tm_1"/>
    <property type="match status" value="1"/>
</dbReference>
<name>A0A7E6FNR2_9MOLL</name>
<evidence type="ECO:0000256" key="4">
    <source>
        <dbReference type="ARBA" id="ARBA00022989"/>
    </source>
</evidence>